<keyword evidence="3" id="KW-1133">Transmembrane helix</keyword>
<keyword evidence="7" id="KW-1185">Reference proteome</keyword>
<dbReference type="GO" id="GO:0016020">
    <property type="term" value="C:membrane"/>
    <property type="evidence" value="ECO:0007669"/>
    <property type="project" value="TreeGrafter"/>
</dbReference>
<dbReference type="GeneID" id="5992601"/>
<dbReference type="RefSeq" id="XP_023090401.1">
    <property type="nucleotide sequence ID" value="XM_023235375.1"/>
</dbReference>
<evidence type="ECO:0000313" key="6">
    <source>
        <dbReference type="EMBL" id="BAE58597.1"/>
    </source>
</evidence>
<organism evidence="6 7">
    <name type="scientific">Aspergillus oryzae (strain ATCC 42149 / RIB 40)</name>
    <name type="common">Yellow koji mold</name>
    <dbReference type="NCBI Taxonomy" id="510516"/>
    <lineage>
        <taxon>Eukaryota</taxon>
        <taxon>Fungi</taxon>
        <taxon>Dikarya</taxon>
        <taxon>Ascomycota</taxon>
        <taxon>Pezizomycotina</taxon>
        <taxon>Eurotiomycetes</taxon>
        <taxon>Eurotiomycetidae</taxon>
        <taxon>Eurotiales</taxon>
        <taxon>Aspergillaceae</taxon>
        <taxon>Aspergillus</taxon>
        <taxon>Aspergillus subgen. Circumdati</taxon>
    </lineage>
</organism>
<dbReference type="KEGG" id="aor:AO090023000006"/>
<proteinExistence type="predicted"/>
<dbReference type="PROSITE" id="PS51718">
    <property type="entry name" value="G_DYNAMIN_2"/>
    <property type="match status" value="1"/>
</dbReference>
<dbReference type="GO" id="GO:0005874">
    <property type="term" value="C:microtubule"/>
    <property type="evidence" value="ECO:0007669"/>
    <property type="project" value="TreeGrafter"/>
</dbReference>
<dbReference type="CDD" id="cd08771">
    <property type="entry name" value="DLP_1"/>
    <property type="match status" value="1"/>
</dbReference>
<accession>Q2UIL8</accession>
<dbReference type="GO" id="GO:0016559">
    <property type="term" value="P:peroxisome fission"/>
    <property type="evidence" value="ECO:0007669"/>
    <property type="project" value="TreeGrafter"/>
</dbReference>
<keyword evidence="2" id="KW-0342">GTP-binding</keyword>
<dbReference type="OMA" id="QEVFRMA"/>
<dbReference type="PANTHER" id="PTHR11566:SF21">
    <property type="entry name" value="DYNAMIN RELATED PROTEIN 1, ISOFORM A"/>
    <property type="match status" value="1"/>
</dbReference>
<dbReference type="PROSITE" id="PS51388">
    <property type="entry name" value="GED"/>
    <property type="match status" value="1"/>
</dbReference>
<gene>
    <name evidence="6" type="ORF">AO090023000006</name>
</gene>
<dbReference type="Gene3D" id="3.40.50.300">
    <property type="entry name" value="P-loop containing nucleotide triphosphate hydrolases"/>
    <property type="match status" value="1"/>
</dbReference>
<dbReference type="PRINTS" id="PR00195">
    <property type="entry name" value="DYNAMIN"/>
</dbReference>
<dbReference type="AlphaFoldDB" id="Q2UIL8"/>
<dbReference type="InterPro" id="IPR000375">
    <property type="entry name" value="Dynamin_stalk"/>
</dbReference>
<feature type="domain" description="GED" evidence="4">
    <location>
        <begin position="601"/>
        <end position="694"/>
    </location>
</feature>
<dbReference type="PANTHER" id="PTHR11566">
    <property type="entry name" value="DYNAMIN"/>
    <property type="match status" value="1"/>
</dbReference>
<name>Q2UIL8_ASPOR</name>
<dbReference type="InterPro" id="IPR030381">
    <property type="entry name" value="G_DYNAMIN_dom"/>
</dbReference>
<dbReference type="Proteomes" id="UP000006564">
    <property type="component" value="Chromosome 3"/>
</dbReference>
<feature type="domain" description="Dynamin-type G" evidence="5">
    <location>
        <begin position="32"/>
        <end position="337"/>
    </location>
</feature>
<dbReference type="Gene3D" id="1.20.120.1240">
    <property type="entry name" value="Dynamin, middle domain"/>
    <property type="match status" value="1"/>
</dbReference>
<feature type="transmembrane region" description="Helical" evidence="3">
    <location>
        <begin position="734"/>
        <end position="753"/>
    </location>
</feature>
<evidence type="ECO:0000256" key="3">
    <source>
        <dbReference type="SAM" id="Phobius"/>
    </source>
</evidence>
<dbReference type="InterPro" id="IPR001401">
    <property type="entry name" value="Dynamin_GTPase"/>
</dbReference>
<evidence type="ECO:0000256" key="1">
    <source>
        <dbReference type="ARBA" id="ARBA00022741"/>
    </source>
</evidence>
<evidence type="ECO:0000259" key="5">
    <source>
        <dbReference type="PROSITE" id="PS51718"/>
    </source>
</evidence>
<dbReference type="GO" id="GO:0048312">
    <property type="term" value="P:intracellular distribution of mitochondria"/>
    <property type="evidence" value="ECO:0007669"/>
    <property type="project" value="TreeGrafter"/>
</dbReference>
<dbReference type="Pfam" id="PF01031">
    <property type="entry name" value="Dynamin_M"/>
    <property type="match status" value="1"/>
</dbReference>
<dbReference type="GO" id="GO:0008017">
    <property type="term" value="F:microtubule binding"/>
    <property type="evidence" value="ECO:0007669"/>
    <property type="project" value="TreeGrafter"/>
</dbReference>
<keyword evidence="3" id="KW-0472">Membrane</keyword>
<dbReference type="InterPro" id="IPR045063">
    <property type="entry name" value="Dynamin_N"/>
</dbReference>
<dbReference type="HOGENOM" id="CLU_008964_7_2_1"/>
<dbReference type="EMBL" id="BA000051">
    <property type="protein sequence ID" value="BAE58597.1"/>
    <property type="molecule type" value="Genomic_DNA"/>
</dbReference>
<dbReference type="SUPFAM" id="SSF52540">
    <property type="entry name" value="P-loop containing nucleoside triphosphate hydrolases"/>
    <property type="match status" value="1"/>
</dbReference>
<evidence type="ECO:0000313" key="7">
    <source>
        <dbReference type="Proteomes" id="UP000006564"/>
    </source>
</evidence>
<dbReference type="InterPro" id="IPR020850">
    <property type="entry name" value="GED_dom"/>
</dbReference>
<sequence>MAKKKAPMLTNVDDMDNEGRVRLTPPQRHPIPADTVELVVVGDQSSGKSSLLEGLTGFSFPIASDLCTRYVTQIVLRRTKPEDSGTRITIIPGPSASDGHRENLLSFERSSQEEDLDSSEIADIFNEASGRAARHMGVPGPNTTDPEHFDKRFSDDILKIEISGLQQRHLSVVDVPGLFHNPTQYQTLEDRAIIRGLIEKYITDKRTIILAVMDARNNLANQEVFNMARSADPQGSRTVGIITKCDAVQEGDEENDKVIRIAQNEVEKLHHGWFAVRNRSTKEIQNGVTIEGRHHIESHFFSTEHPWTKLSKDRVGIKCLKLFLGGLLYSHIKGEFPGMVKEIEDLSQETQKELELLGPSRQTTVDQRRYLTQIGTLYERHVGNALSGNYDPTWDSNSPLKLRMHIHSLNELFAKDMAHYGHLKIFQTVSGEVDGSFDRSAGDQQNIYEWIRTLYRDSRGAELPGTVNPAVLENMFRQQSSPWERIAQDYVEKASSKISDFIRMSLEKIVGDDEVRASLMSQIVRRQTTTSTRAMEILSTILSDERGGILQTVNHYFADTLAETRQERVMARLRSLDLEGVPMNVTDVLSGIHLSNEQQAVNDIHDILKAYYKLALKRFCDTVILQVTERCLLGQDAAIRLLSPDLAGGMTDRELADVAEENFATSTIRNDLLSRIQRYQRALDIVRQVGGSTFRTPCVYHYDMMASGIIQHYARASVDIYLNLLPFMLFGNSYLRLLMYHVILVFSISAIWLGNSPRFYLFQ</sequence>
<reference evidence="6 7" key="1">
    <citation type="journal article" date="2005" name="Nature">
        <title>Genome sequencing and analysis of Aspergillus oryzae.</title>
        <authorList>
            <person name="Machida M."/>
            <person name="Asai K."/>
            <person name="Sano M."/>
            <person name="Tanaka T."/>
            <person name="Kumagai T."/>
            <person name="Terai G."/>
            <person name="Kusumoto K."/>
            <person name="Arima T."/>
            <person name="Akita O."/>
            <person name="Kashiwagi Y."/>
            <person name="Abe K."/>
            <person name="Gomi K."/>
            <person name="Horiuchi H."/>
            <person name="Kitamoto K."/>
            <person name="Kobayashi T."/>
            <person name="Takeuchi M."/>
            <person name="Denning D.W."/>
            <person name="Galagan J.E."/>
            <person name="Nierman W.C."/>
            <person name="Yu J."/>
            <person name="Archer D.B."/>
            <person name="Bennett J.W."/>
            <person name="Bhatnagar D."/>
            <person name="Cleveland T.E."/>
            <person name="Fedorova N.D."/>
            <person name="Gotoh O."/>
            <person name="Horikawa H."/>
            <person name="Hosoyama A."/>
            <person name="Ichinomiya M."/>
            <person name="Igarashi R."/>
            <person name="Iwashita K."/>
            <person name="Juvvadi P.R."/>
            <person name="Kato M."/>
            <person name="Kato Y."/>
            <person name="Kin T."/>
            <person name="Kokubun A."/>
            <person name="Maeda H."/>
            <person name="Maeyama N."/>
            <person name="Maruyama J."/>
            <person name="Nagasaki H."/>
            <person name="Nakajima T."/>
            <person name="Oda K."/>
            <person name="Okada K."/>
            <person name="Paulsen I."/>
            <person name="Sakamoto K."/>
            <person name="Sawano T."/>
            <person name="Takahashi M."/>
            <person name="Takase K."/>
            <person name="Terabayashi Y."/>
            <person name="Wortman J."/>
            <person name="Yamada O."/>
            <person name="Yamagata Y."/>
            <person name="Anazawa H."/>
            <person name="Hata Y."/>
            <person name="Koide Y."/>
            <person name="Komori T."/>
            <person name="Koyama Y."/>
            <person name="Minetoki T."/>
            <person name="Suharnan S."/>
            <person name="Tanaka A."/>
            <person name="Isono K."/>
            <person name="Kuhara S."/>
            <person name="Ogasawara N."/>
            <person name="Kikuchi H."/>
        </authorList>
    </citation>
    <scope>NUCLEOTIDE SEQUENCE [LARGE SCALE GENOMIC DNA]</scope>
    <source>
        <strain evidence="7">ATCC 42149 / RIB 40</strain>
    </source>
</reference>
<dbReference type="Pfam" id="PF00350">
    <property type="entry name" value="Dynamin_N"/>
    <property type="match status" value="1"/>
</dbReference>
<dbReference type="InterPro" id="IPR022812">
    <property type="entry name" value="Dynamin"/>
</dbReference>
<dbReference type="EMBL" id="AP007157">
    <property type="protein sequence ID" value="BAE58597.1"/>
    <property type="molecule type" value="Genomic_DNA"/>
</dbReference>
<keyword evidence="1" id="KW-0547">Nucleotide-binding</keyword>
<dbReference type="InterPro" id="IPR027417">
    <property type="entry name" value="P-loop_NTPase"/>
</dbReference>
<evidence type="ECO:0000259" key="4">
    <source>
        <dbReference type="PROSITE" id="PS51388"/>
    </source>
</evidence>
<dbReference type="GO" id="GO:0005525">
    <property type="term" value="F:GTP binding"/>
    <property type="evidence" value="ECO:0007669"/>
    <property type="project" value="InterPro"/>
</dbReference>
<protein>
    <submittedName>
        <fullName evidence="6">DNA, SC023</fullName>
    </submittedName>
</protein>
<dbReference type="GO" id="GO:0000266">
    <property type="term" value="P:mitochondrial fission"/>
    <property type="evidence" value="ECO:0007669"/>
    <property type="project" value="TreeGrafter"/>
</dbReference>
<dbReference type="GO" id="GO:0005739">
    <property type="term" value="C:mitochondrion"/>
    <property type="evidence" value="ECO:0007669"/>
    <property type="project" value="TreeGrafter"/>
</dbReference>
<evidence type="ECO:0000256" key="2">
    <source>
        <dbReference type="ARBA" id="ARBA00023134"/>
    </source>
</evidence>
<dbReference type="SMART" id="SM00053">
    <property type="entry name" value="DYNc"/>
    <property type="match status" value="1"/>
</dbReference>
<dbReference type="STRING" id="510516.Q2UIL8"/>
<dbReference type="GO" id="GO:0003924">
    <property type="term" value="F:GTPase activity"/>
    <property type="evidence" value="ECO:0007669"/>
    <property type="project" value="InterPro"/>
</dbReference>
<dbReference type="GO" id="GO:0006897">
    <property type="term" value="P:endocytosis"/>
    <property type="evidence" value="ECO:0007669"/>
    <property type="project" value="TreeGrafter"/>
</dbReference>
<keyword evidence="3" id="KW-0812">Transmembrane</keyword>